<dbReference type="EMBL" id="CM004398">
    <property type="protein sequence ID" value="KAG8642613.1"/>
    <property type="molecule type" value="Genomic_DNA"/>
</dbReference>
<accession>A0ACB7GQG9</accession>
<keyword evidence="2" id="KW-1185">Reference proteome</keyword>
<name>A0ACB7GQG9_MANES</name>
<protein>
    <submittedName>
        <fullName evidence="1">Uncharacterized protein</fullName>
    </submittedName>
</protein>
<evidence type="ECO:0000313" key="1">
    <source>
        <dbReference type="EMBL" id="KAG8642613.1"/>
    </source>
</evidence>
<dbReference type="Proteomes" id="UP000091857">
    <property type="component" value="Chromosome 12"/>
</dbReference>
<evidence type="ECO:0000313" key="2">
    <source>
        <dbReference type="Proteomes" id="UP000091857"/>
    </source>
</evidence>
<sequence>MHCTVTHNIETELSCWVFNVGRELRISYALSGSTAAGTIIDQRDPLPASSASGGTSAAGFKLEEKVSASASDAATVAALDEEESKLEELQAAIEVEFEVLDPEINRIFIKLFC</sequence>
<gene>
    <name evidence="1" type="ORF">MANES_12G106911v8</name>
</gene>
<organism evidence="1 2">
    <name type="scientific">Manihot esculenta</name>
    <name type="common">Cassava</name>
    <name type="synonym">Jatropha manihot</name>
    <dbReference type="NCBI Taxonomy" id="3983"/>
    <lineage>
        <taxon>Eukaryota</taxon>
        <taxon>Viridiplantae</taxon>
        <taxon>Streptophyta</taxon>
        <taxon>Embryophyta</taxon>
        <taxon>Tracheophyta</taxon>
        <taxon>Spermatophyta</taxon>
        <taxon>Magnoliopsida</taxon>
        <taxon>eudicotyledons</taxon>
        <taxon>Gunneridae</taxon>
        <taxon>Pentapetalae</taxon>
        <taxon>rosids</taxon>
        <taxon>fabids</taxon>
        <taxon>Malpighiales</taxon>
        <taxon>Euphorbiaceae</taxon>
        <taxon>Crotonoideae</taxon>
        <taxon>Manihoteae</taxon>
        <taxon>Manihot</taxon>
    </lineage>
</organism>
<reference evidence="2" key="1">
    <citation type="journal article" date="2016" name="Nat. Biotechnol.">
        <title>Sequencing wild and cultivated cassava and related species reveals extensive interspecific hybridization and genetic diversity.</title>
        <authorList>
            <person name="Bredeson J.V."/>
            <person name="Lyons J.B."/>
            <person name="Prochnik S.E."/>
            <person name="Wu G.A."/>
            <person name="Ha C.M."/>
            <person name="Edsinger-Gonzales E."/>
            <person name="Grimwood J."/>
            <person name="Schmutz J."/>
            <person name="Rabbi I.Y."/>
            <person name="Egesi C."/>
            <person name="Nauluvula P."/>
            <person name="Lebot V."/>
            <person name="Ndunguru J."/>
            <person name="Mkamilo G."/>
            <person name="Bart R.S."/>
            <person name="Setter T.L."/>
            <person name="Gleadow R.M."/>
            <person name="Kulakow P."/>
            <person name="Ferguson M.E."/>
            <person name="Rounsley S."/>
            <person name="Rokhsar D.S."/>
        </authorList>
    </citation>
    <scope>NUCLEOTIDE SEQUENCE [LARGE SCALE GENOMIC DNA]</scope>
    <source>
        <strain evidence="2">cv. AM560-2</strain>
    </source>
</reference>
<proteinExistence type="predicted"/>
<comment type="caution">
    <text evidence="1">The sequence shown here is derived from an EMBL/GenBank/DDBJ whole genome shotgun (WGS) entry which is preliminary data.</text>
</comment>